<keyword evidence="4 5" id="KW-0326">Glycosidase</keyword>
<evidence type="ECO:0000313" key="7">
    <source>
        <dbReference type="EMBL" id="MEQ2179868.1"/>
    </source>
</evidence>
<comment type="caution">
    <text evidence="7">The sequence shown here is derived from an EMBL/GenBank/DDBJ whole genome shotgun (WGS) entry which is preliminary data.</text>
</comment>
<proteinExistence type="inferred from homology"/>
<dbReference type="InterPro" id="IPR013785">
    <property type="entry name" value="Aldolase_TIM"/>
</dbReference>
<gene>
    <name evidence="7" type="ORF">GOODEAATRI_029608</name>
</gene>
<evidence type="ECO:0000256" key="3">
    <source>
        <dbReference type="ARBA" id="ARBA00023157"/>
    </source>
</evidence>
<dbReference type="Proteomes" id="UP001476798">
    <property type="component" value="Unassembled WGS sequence"/>
</dbReference>
<keyword evidence="5" id="KW-0378">Hydrolase</keyword>
<dbReference type="Pfam" id="PF01630">
    <property type="entry name" value="Glyco_hydro_56"/>
    <property type="match status" value="1"/>
</dbReference>
<protein>
    <recommendedName>
        <fullName evidence="5">Hyaluronidase</fullName>
        <ecNumber evidence="5">3.2.1.35</ecNumber>
    </recommendedName>
</protein>
<dbReference type="EMBL" id="JAHRIO010064395">
    <property type="protein sequence ID" value="MEQ2179868.1"/>
    <property type="molecule type" value="Genomic_DNA"/>
</dbReference>
<dbReference type="SUPFAM" id="SSF51445">
    <property type="entry name" value="(Trans)glycosidases"/>
    <property type="match status" value="1"/>
</dbReference>
<reference evidence="7 8" key="1">
    <citation type="submission" date="2021-06" db="EMBL/GenBank/DDBJ databases">
        <authorList>
            <person name="Palmer J.M."/>
        </authorList>
    </citation>
    <scope>NUCLEOTIDE SEQUENCE [LARGE SCALE GENOMIC DNA]</scope>
    <source>
        <strain evidence="7 8">GA_2019</strain>
        <tissue evidence="7">Muscle</tissue>
    </source>
</reference>
<keyword evidence="6" id="KW-0472">Membrane</keyword>
<evidence type="ECO:0000256" key="6">
    <source>
        <dbReference type="SAM" id="Phobius"/>
    </source>
</evidence>
<dbReference type="InterPro" id="IPR018155">
    <property type="entry name" value="Hyaluronidase"/>
</dbReference>
<evidence type="ECO:0000256" key="5">
    <source>
        <dbReference type="RuleBase" id="RU610713"/>
    </source>
</evidence>
<dbReference type="InterPro" id="IPR017853">
    <property type="entry name" value="GH"/>
</dbReference>
<name>A0ABV0P8U4_9TELE</name>
<comment type="similarity">
    <text evidence="2 5">Belongs to the glycosyl hydrolase 56 family.</text>
</comment>
<keyword evidence="3" id="KW-1015">Disulfide bond</keyword>
<organism evidence="7 8">
    <name type="scientific">Goodea atripinnis</name>
    <dbReference type="NCBI Taxonomy" id="208336"/>
    <lineage>
        <taxon>Eukaryota</taxon>
        <taxon>Metazoa</taxon>
        <taxon>Chordata</taxon>
        <taxon>Craniata</taxon>
        <taxon>Vertebrata</taxon>
        <taxon>Euteleostomi</taxon>
        <taxon>Actinopterygii</taxon>
        <taxon>Neopterygii</taxon>
        <taxon>Teleostei</taxon>
        <taxon>Neoteleostei</taxon>
        <taxon>Acanthomorphata</taxon>
        <taxon>Ovalentaria</taxon>
        <taxon>Atherinomorphae</taxon>
        <taxon>Cyprinodontiformes</taxon>
        <taxon>Goodeidae</taxon>
        <taxon>Goodea</taxon>
    </lineage>
</organism>
<dbReference type="PANTHER" id="PTHR11769">
    <property type="entry name" value="HYALURONIDASE"/>
    <property type="match status" value="1"/>
</dbReference>
<keyword evidence="6" id="KW-1133">Transmembrane helix</keyword>
<evidence type="ECO:0000256" key="2">
    <source>
        <dbReference type="ARBA" id="ARBA00008871"/>
    </source>
</evidence>
<keyword evidence="8" id="KW-1185">Reference proteome</keyword>
<comment type="catalytic activity">
    <reaction evidence="1 5">
        <text>Random hydrolysis of (1-&gt;4)-linkages between N-acetyl-beta-D-glucosamine and D-glucuronate residues in hyaluronate.</text>
        <dbReference type="EC" id="3.2.1.35"/>
    </reaction>
</comment>
<sequence>MEKTISFGIGKRPSRRWGFYLFPDCYNYGWDKPGYTGECSSKTQKQNNKQLWLWERSTTLFPSVYLHMTLGNSPQAALYLLVLLVLLYGELLGTTIARHCRVNRKREGGHSVIRFVFVELSVHDVPKQLVFDRRGQLFIICCLLEDEFSYILLCLHLPEERTGV</sequence>
<evidence type="ECO:0000256" key="1">
    <source>
        <dbReference type="ARBA" id="ARBA00000251"/>
    </source>
</evidence>
<evidence type="ECO:0000313" key="8">
    <source>
        <dbReference type="Proteomes" id="UP001476798"/>
    </source>
</evidence>
<feature type="transmembrane region" description="Helical" evidence="6">
    <location>
        <begin position="76"/>
        <end position="97"/>
    </location>
</feature>
<evidence type="ECO:0000256" key="4">
    <source>
        <dbReference type="ARBA" id="ARBA00023295"/>
    </source>
</evidence>
<dbReference type="PANTHER" id="PTHR11769:SF20">
    <property type="entry name" value="HYALURONIDASE PH-20"/>
    <property type="match status" value="1"/>
</dbReference>
<accession>A0ABV0P8U4</accession>
<dbReference type="Gene3D" id="3.20.20.70">
    <property type="entry name" value="Aldolase class I"/>
    <property type="match status" value="1"/>
</dbReference>
<dbReference type="EC" id="3.2.1.35" evidence="5"/>
<keyword evidence="6" id="KW-0812">Transmembrane</keyword>